<evidence type="ECO:0000313" key="4">
    <source>
        <dbReference type="Proteomes" id="UP000051054"/>
    </source>
</evidence>
<dbReference type="InterPro" id="IPR031100">
    <property type="entry name" value="LOG_fam"/>
</dbReference>
<dbReference type="Gene3D" id="3.40.50.450">
    <property type="match status" value="1"/>
</dbReference>
<keyword evidence="4" id="KW-1185">Reference proteome</keyword>
<keyword evidence="2" id="KW-0378">Hydrolase</keyword>
<reference evidence="3 4" key="1">
    <citation type="journal article" date="2015" name="Genome Announc.">
        <title>Expanding the biotechnology potential of lactobacilli through comparative genomics of 213 strains and associated genera.</title>
        <authorList>
            <person name="Sun Z."/>
            <person name="Harris H.M."/>
            <person name="McCann A."/>
            <person name="Guo C."/>
            <person name="Argimon S."/>
            <person name="Zhang W."/>
            <person name="Yang X."/>
            <person name="Jeffery I.B."/>
            <person name="Cooney J.C."/>
            <person name="Kagawa T.F."/>
            <person name="Liu W."/>
            <person name="Song Y."/>
            <person name="Salvetti E."/>
            <person name="Wrobel A."/>
            <person name="Rasinkangas P."/>
            <person name="Parkhill J."/>
            <person name="Rea M.C."/>
            <person name="O'Sullivan O."/>
            <person name="Ritari J."/>
            <person name="Douillard F.P."/>
            <person name="Paul Ross R."/>
            <person name="Yang R."/>
            <person name="Briner A.E."/>
            <person name="Felis G.E."/>
            <person name="de Vos W.M."/>
            <person name="Barrangou R."/>
            <person name="Klaenhammer T.R."/>
            <person name="Caufield P.W."/>
            <person name="Cui Y."/>
            <person name="Zhang H."/>
            <person name="O'Toole P.W."/>
        </authorList>
    </citation>
    <scope>NUCLEOTIDE SEQUENCE [LARGE SCALE GENOMIC DNA]</scope>
    <source>
        <strain evidence="3 4">DSM 18933</strain>
    </source>
</reference>
<evidence type="ECO:0000256" key="2">
    <source>
        <dbReference type="RuleBase" id="RU363015"/>
    </source>
</evidence>
<dbReference type="RefSeq" id="WP_025022194.1">
    <property type="nucleotide sequence ID" value="NZ_AZGD01000023.1"/>
</dbReference>
<dbReference type="EC" id="3.2.2.n1" evidence="2"/>
<dbReference type="Proteomes" id="UP000051054">
    <property type="component" value="Unassembled WGS sequence"/>
</dbReference>
<dbReference type="AlphaFoldDB" id="A0A0R1WQG9"/>
<dbReference type="PANTHER" id="PTHR31223:SF70">
    <property type="entry name" value="LOG FAMILY PROTEIN YJL055W"/>
    <property type="match status" value="1"/>
</dbReference>
<dbReference type="NCBIfam" id="TIGR00730">
    <property type="entry name" value="Rossman fold protein, TIGR00730 family"/>
    <property type="match status" value="1"/>
</dbReference>
<dbReference type="PATRIC" id="fig|1423755.3.peg.1305"/>
<dbReference type="GO" id="GO:0016799">
    <property type="term" value="F:hydrolase activity, hydrolyzing N-glycosyl compounds"/>
    <property type="evidence" value="ECO:0007669"/>
    <property type="project" value="TreeGrafter"/>
</dbReference>
<keyword evidence="2" id="KW-0203">Cytokinin biosynthesis</keyword>
<dbReference type="PANTHER" id="PTHR31223">
    <property type="entry name" value="LOG FAMILY PROTEIN YJL055W"/>
    <property type="match status" value="1"/>
</dbReference>
<sequence>MKNIAIFCGANVGDSPIYRKAAIDLAHWLAQHNYGLVYGGGAVGLMGEVALTALKLKVPVTGIMPEFLKNQEISADNLDAFIVTKDMDERKQKMMALSNGCIALPGGPGTLEEISQAYSWARVDQYDWPCAFYNVNGYYDLLEQFFDKMVEEGFLTKYDRRHLFFSDSLDDIYEFMENYEKF</sequence>
<comment type="caution">
    <text evidence="3">The sequence shown here is derived from an EMBL/GenBank/DDBJ whole genome shotgun (WGS) entry which is preliminary data.</text>
</comment>
<dbReference type="GO" id="GO:0009691">
    <property type="term" value="P:cytokinin biosynthetic process"/>
    <property type="evidence" value="ECO:0007669"/>
    <property type="project" value="UniProtKB-UniRule"/>
</dbReference>
<evidence type="ECO:0000313" key="3">
    <source>
        <dbReference type="EMBL" id="KRM19983.1"/>
    </source>
</evidence>
<dbReference type="InterPro" id="IPR005269">
    <property type="entry name" value="LOG"/>
</dbReference>
<dbReference type="SUPFAM" id="SSF102405">
    <property type="entry name" value="MCP/YpsA-like"/>
    <property type="match status" value="1"/>
</dbReference>
<dbReference type="EMBL" id="AZGD01000023">
    <property type="protein sequence ID" value="KRM19983.1"/>
    <property type="molecule type" value="Genomic_DNA"/>
</dbReference>
<gene>
    <name evidence="3" type="ORF">FC40_GL001234</name>
</gene>
<evidence type="ECO:0000256" key="1">
    <source>
        <dbReference type="ARBA" id="ARBA00006763"/>
    </source>
</evidence>
<dbReference type="eggNOG" id="COG1611">
    <property type="taxonomic scope" value="Bacteria"/>
</dbReference>
<organism evidence="3 4">
    <name type="scientific">Ligilactobacillus hayakitensis DSM 18933 = JCM 14209</name>
    <dbReference type="NCBI Taxonomy" id="1423755"/>
    <lineage>
        <taxon>Bacteria</taxon>
        <taxon>Bacillati</taxon>
        <taxon>Bacillota</taxon>
        <taxon>Bacilli</taxon>
        <taxon>Lactobacillales</taxon>
        <taxon>Lactobacillaceae</taxon>
        <taxon>Ligilactobacillus</taxon>
    </lineage>
</organism>
<name>A0A0R1WQG9_9LACO</name>
<dbReference type="OrthoDB" id="9801098at2"/>
<dbReference type="Pfam" id="PF03641">
    <property type="entry name" value="Lysine_decarbox"/>
    <property type="match status" value="1"/>
</dbReference>
<comment type="similarity">
    <text evidence="1 2">Belongs to the LOG family.</text>
</comment>
<dbReference type="STRING" id="1423755.FC40_GL001234"/>
<accession>A0A0R1WQG9</accession>
<dbReference type="GO" id="GO:0005829">
    <property type="term" value="C:cytosol"/>
    <property type="evidence" value="ECO:0007669"/>
    <property type="project" value="TreeGrafter"/>
</dbReference>
<proteinExistence type="inferred from homology"/>
<protein>
    <recommendedName>
        <fullName evidence="2">Cytokinin riboside 5'-monophosphate phosphoribohydrolase</fullName>
        <ecNumber evidence="2">3.2.2.n1</ecNumber>
    </recommendedName>
</protein>